<dbReference type="PATRIC" id="fig|1710894.3.peg.1409"/>
<dbReference type="STRING" id="1803587.GCA_001593825_00764"/>
<evidence type="ECO:0000313" key="2">
    <source>
        <dbReference type="Proteomes" id="UP000092382"/>
    </source>
</evidence>
<protein>
    <submittedName>
        <fullName evidence="1">Uncharacterized protein</fullName>
    </submittedName>
</protein>
<name>A0A1B7W021_APHFL</name>
<sequence>MTEKTISADLDIETAERISVLSKMENRSTSQIASASIKLGAMLPHNAWSALLQLNGVASEAQWQEISQEITRVLLHHQYKLAQQRIAQNIDQKWLNSLETEDDILCASVELTRDV</sequence>
<dbReference type="AlphaFoldDB" id="A0A1B7W021"/>
<comment type="caution">
    <text evidence="1">The sequence shown here is derived from an EMBL/GenBank/DDBJ whole genome shotgun (WGS) entry which is preliminary data.</text>
</comment>
<evidence type="ECO:0000313" key="1">
    <source>
        <dbReference type="EMBL" id="OBQ26608.1"/>
    </source>
</evidence>
<accession>A0A1B7W021</accession>
<organism evidence="1 2">
    <name type="scientific">Aphanizomenon flos-aquae LD13</name>
    <dbReference type="NCBI Taxonomy" id="1710894"/>
    <lineage>
        <taxon>Bacteria</taxon>
        <taxon>Bacillati</taxon>
        <taxon>Cyanobacteriota</taxon>
        <taxon>Cyanophyceae</taxon>
        <taxon>Nostocales</taxon>
        <taxon>Aphanizomenonaceae</taxon>
        <taxon>Aphanizomenon</taxon>
    </lineage>
</organism>
<gene>
    <name evidence="1" type="ORF">AN481_04205</name>
</gene>
<proteinExistence type="predicted"/>
<reference evidence="1 2" key="1">
    <citation type="submission" date="2015-09" db="EMBL/GenBank/DDBJ databases">
        <title>Whole genome shotgun sequence assembly of Aphanizomenon flos-aquae UKL13.</title>
        <authorList>
            <person name="Driscoll C."/>
        </authorList>
    </citation>
    <scope>NUCLEOTIDE SEQUENCE [LARGE SCALE GENOMIC DNA]</scope>
    <source>
        <strain evidence="1">MDT13</strain>
    </source>
</reference>
<dbReference type="Proteomes" id="UP000092382">
    <property type="component" value="Unassembled WGS sequence"/>
</dbReference>
<dbReference type="EMBL" id="LJOY01000009">
    <property type="protein sequence ID" value="OBQ26608.1"/>
    <property type="molecule type" value="Genomic_DNA"/>
</dbReference>